<dbReference type="InterPro" id="IPR052020">
    <property type="entry name" value="Cyclic_di-GMP/3'3'-cGAMP_PDE"/>
</dbReference>
<comment type="caution">
    <text evidence="5">The sequence shown here is derived from an EMBL/GenBank/DDBJ whole genome shotgun (WGS) entry which is preliminary data.</text>
</comment>
<dbReference type="PANTHER" id="PTHR45228">
    <property type="entry name" value="CYCLIC DI-GMP PHOSPHODIESTERASE TM_0186-RELATED"/>
    <property type="match status" value="1"/>
</dbReference>
<gene>
    <name evidence="5" type="ORF">DI536_06215</name>
</gene>
<evidence type="ECO:0000259" key="3">
    <source>
        <dbReference type="PROSITE" id="PS50110"/>
    </source>
</evidence>
<sequence length="641" mass="69379">MAKRLGERLIEAGLVSAEAVDQALSHQKITQHRLGDCLVELGLIQEGALLRFLATEFKTRFVSAEKLAQAKIAQEVLDKVPVRMAEKQDFLPIAFDAERRVLSIVMAEPQNEALVKEIAIVTDMAEVFAYVGVRSAIQAGIKKHYYGDPTAFASMQSGASLQQDARKLAGAYEGSDSRLMNSSDVSSRTSTGRSGSGKTSSRVNPTQLREALGAVRGTVGENDFVETLNILVSLFEMPRKEFRGHSAQIARQSQLLARRIGLQPRDVTNVSIAAYLHDLGKKPEKHFTLPLIATSPEAKSEAKRYARAPIKLFETVHLPGGVNAILAQLYEAFDGTGVPQGAKGEDISAGARIIAAVDAFFDVTRNPFNPHGRLLTKSEAIDSMRNSTLFDPVVVDALDVLQSGDLLKQRVEQDGRQVFVADPDEAVRTDLMDSLSKSGIVVQSVIKLDGLIDAVMANEADTIAVGLGYGVGDLVALVQFIRARPESASLPVLVLGDPTDPASRERLVQAGVSSFIPVPLAPDDAANTIRAAYLDRIEHGGLGHTVRGNFDELASLELAKILGASRKSGRLVVRNGPQEGYLQLERGRIVYATWTDKKGEQAISPMLTAPQADFAFDPEALLSDMPNADHDFDLVVRELTK</sequence>
<feature type="domain" description="HD-GYP" evidence="4">
    <location>
        <begin position="220"/>
        <end position="414"/>
    </location>
</feature>
<dbReference type="AlphaFoldDB" id="A0A2W5VLL1"/>
<dbReference type="SUPFAM" id="SSF160246">
    <property type="entry name" value="EspE N-terminal domain-like"/>
    <property type="match status" value="1"/>
</dbReference>
<dbReference type="PANTHER" id="PTHR45228:SF4">
    <property type="entry name" value="LIPOPROTEIN"/>
    <property type="match status" value="1"/>
</dbReference>
<evidence type="ECO:0000313" key="6">
    <source>
        <dbReference type="Proteomes" id="UP000249061"/>
    </source>
</evidence>
<dbReference type="Gene3D" id="1.10.3210.10">
    <property type="entry name" value="Hypothetical protein af1432"/>
    <property type="match status" value="1"/>
</dbReference>
<evidence type="ECO:0000256" key="2">
    <source>
        <dbReference type="SAM" id="MobiDB-lite"/>
    </source>
</evidence>
<dbReference type="InterPro" id="IPR037522">
    <property type="entry name" value="HD_GYP_dom"/>
</dbReference>
<evidence type="ECO:0000313" key="5">
    <source>
        <dbReference type="EMBL" id="PZR16744.1"/>
    </source>
</evidence>
<evidence type="ECO:0000256" key="1">
    <source>
        <dbReference type="PROSITE-ProRule" id="PRU00169"/>
    </source>
</evidence>
<dbReference type="InterPro" id="IPR025497">
    <property type="entry name" value="PatA-like_N"/>
</dbReference>
<feature type="region of interest" description="Disordered" evidence="2">
    <location>
        <begin position="172"/>
        <end position="206"/>
    </location>
</feature>
<reference evidence="5 6" key="1">
    <citation type="submission" date="2017-08" db="EMBL/GenBank/DDBJ databases">
        <title>Infants hospitalized years apart are colonized by the same room-sourced microbial strains.</title>
        <authorList>
            <person name="Brooks B."/>
            <person name="Olm M.R."/>
            <person name="Firek B.A."/>
            <person name="Baker R."/>
            <person name="Thomas B.C."/>
            <person name="Morowitz M.J."/>
            <person name="Banfield J.F."/>
        </authorList>
    </citation>
    <scope>NUCLEOTIDE SEQUENCE [LARGE SCALE GENOMIC DNA]</scope>
    <source>
        <strain evidence="5">S2_003_000_R2_14</strain>
    </source>
</reference>
<dbReference type="InterPro" id="IPR007831">
    <property type="entry name" value="T2SS_GspE_N"/>
</dbReference>
<proteinExistence type="predicted"/>
<dbReference type="InterPro" id="IPR011006">
    <property type="entry name" value="CheY-like_superfamily"/>
</dbReference>
<dbReference type="Gene3D" id="3.30.300.160">
    <property type="entry name" value="Type II secretion system, protein E, N-terminal domain"/>
    <property type="match status" value="1"/>
</dbReference>
<dbReference type="Gene3D" id="3.40.50.2300">
    <property type="match status" value="1"/>
</dbReference>
<comment type="caution">
    <text evidence="1">Lacks conserved residue(s) required for the propagation of feature annotation.</text>
</comment>
<dbReference type="CDD" id="cd00077">
    <property type="entry name" value="HDc"/>
    <property type="match status" value="1"/>
</dbReference>
<dbReference type="SUPFAM" id="SSF109604">
    <property type="entry name" value="HD-domain/PDEase-like"/>
    <property type="match status" value="1"/>
</dbReference>
<protein>
    <submittedName>
        <fullName evidence="5">Phosphodiesterase</fullName>
    </submittedName>
</protein>
<dbReference type="InterPro" id="IPR001789">
    <property type="entry name" value="Sig_transdc_resp-reg_receiver"/>
</dbReference>
<organism evidence="5 6">
    <name type="scientific">Archangium gephyra</name>
    <dbReference type="NCBI Taxonomy" id="48"/>
    <lineage>
        <taxon>Bacteria</taxon>
        <taxon>Pseudomonadati</taxon>
        <taxon>Myxococcota</taxon>
        <taxon>Myxococcia</taxon>
        <taxon>Myxococcales</taxon>
        <taxon>Cystobacterineae</taxon>
        <taxon>Archangiaceae</taxon>
        <taxon>Archangium</taxon>
    </lineage>
</organism>
<name>A0A2W5VLL1_9BACT</name>
<accession>A0A2W5VLL1</accession>
<dbReference type="GO" id="GO:0000160">
    <property type="term" value="P:phosphorelay signal transduction system"/>
    <property type="evidence" value="ECO:0007669"/>
    <property type="project" value="InterPro"/>
</dbReference>
<dbReference type="PROSITE" id="PS51832">
    <property type="entry name" value="HD_GYP"/>
    <property type="match status" value="1"/>
</dbReference>
<dbReference type="SUPFAM" id="SSF52172">
    <property type="entry name" value="CheY-like"/>
    <property type="match status" value="1"/>
</dbReference>
<dbReference type="InterPro" id="IPR003607">
    <property type="entry name" value="HD/PDEase_dom"/>
</dbReference>
<feature type="compositionally biased region" description="Low complexity" evidence="2">
    <location>
        <begin position="182"/>
        <end position="202"/>
    </location>
</feature>
<dbReference type="EMBL" id="QFQP01000003">
    <property type="protein sequence ID" value="PZR16744.1"/>
    <property type="molecule type" value="Genomic_DNA"/>
</dbReference>
<feature type="domain" description="Response regulatory" evidence="3">
    <location>
        <begin position="417"/>
        <end position="533"/>
    </location>
</feature>
<dbReference type="PROSITE" id="PS50110">
    <property type="entry name" value="RESPONSE_REGULATORY"/>
    <property type="match status" value="1"/>
</dbReference>
<dbReference type="Pfam" id="PF05157">
    <property type="entry name" value="MshEN"/>
    <property type="match status" value="1"/>
</dbReference>
<evidence type="ECO:0000259" key="4">
    <source>
        <dbReference type="PROSITE" id="PS51832"/>
    </source>
</evidence>
<dbReference type="InterPro" id="IPR037257">
    <property type="entry name" value="T2SS_E_N_sf"/>
</dbReference>
<dbReference type="Pfam" id="PF14332">
    <property type="entry name" value="DUF4388"/>
    <property type="match status" value="1"/>
</dbReference>
<dbReference type="Pfam" id="PF13487">
    <property type="entry name" value="HD_5"/>
    <property type="match status" value="1"/>
</dbReference>
<dbReference type="Proteomes" id="UP000249061">
    <property type="component" value="Unassembled WGS sequence"/>
</dbReference>